<dbReference type="InterPro" id="IPR002867">
    <property type="entry name" value="IBR_dom"/>
</dbReference>
<dbReference type="AlphaFoldDB" id="A0A2L2TH60"/>
<dbReference type="SUPFAM" id="SSF57850">
    <property type="entry name" value="RING/U-box"/>
    <property type="match status" value="2"/>
</dbReference>
<feature type="domain" description="RING-type" evidence="10">
    <location>
        <begin position="62"/>
        <end position="253"/>
    </location>
</feature>
<keyword evidence="8" id="KW-0862">Zinc</keyword>
<dbReference type="InterPro" id="IPR013083">
    <property type="entry name" value="Znf_RING/FYVE/PHD"/>
</dbReference>
<feature type="compositionally biased region" description="Polar residues" evidence="9">
    <location>
        <begin position="29"/>
        <end position="39"/>
    </location>
</feature>
<dbReference type="Proteomes" id="UP000245910">
    <property type="component" value="Chromosome IIII"/>
</dbReference>
<dbReference type="STRING" id="56646.A0A2L2TH60"/>
<evidence type="ECO:0000259" key="10">
    <source>
        <dbReference type="PROSITE" id="PS51873"/>
    </source>
</evidence>
<evidence type="ECO:0000313" key="11">
    <source>
        <dbReference type="EMBL" id="CEI41448.1"/>
    </source>
</evidence>
<dbReference type="InterPro" id="IPR017907">
    <property type="entry name" value="Znf_RING_CS"/>
</dbReference>
<dbReference type="SMART" id="SM00647">
    <property type="entry name" value="IBR"/>
    <property type="match status" value="2"/>
</dbReference>
<dbReference type="Pfam" id="PF26200">
    <property type="entry name" value="Rcat_RNF216"/>
    <property type="match status" value="1"/>
</dbReference>
<dbReference type="PANTHER" id="PTHR11685">
    <property type="entry name" value="RBR FAMILY RING FINGER AND IBR DOMAIN-CONTAINING"/>
    <property type="match status" value="1"/>
</dbReference>
<dbReference type="InterPro" id="IPR031127">
    <property type="entry name" value="E3_UB_ligase_RBR"/>
</dbReference>
<dbReference type="OrthoDB" id="10009520at2759"/>
<organism evidence="11 12">
    <name type="scientific">Fusarium venenatum</name>
    <dbReference type="NCBI Taxonomy" id="56646"/>
    <lineage>
        <taxon>Eukaryota</taxon>
        <taxon>Fungi</taxon>
        <taxon>Dikarya</taxon>
        <taxon>Ascomycota</taxon>
        <taxon>Pezizomycotina</taxon>
        <taxon>Sordariomycetes</taxon>
        <taxon>Hypocreomycetidae</taxon>
        <taxon>Hypocreales</taxon>
        <taxon>Nectriaceae</taxon>
        <taxon>Fusarium</taxon>
    </lineage>
</organism>
<sequence>MDDRGILRLRRSARVLGKRSRTEFENDGTAPSPTLSVDRTPTLPIDPTPSSPSVRQATRTIRTGECLACGEDFPRSTMLSAPCTHLFCKPCAGRLVSVAMNSESFFPARCCENTISVTLRNHFSKEVVAQYEAKRIEFEIPRLERVYCSSPPCAAFIPPAQIISGVAHCTHCLTNTCVACKKKAHNGFCRKLGEEDLQSVLQLAESTGWKRCGKCGHLIEKSAGCNHMICLCGHDFCYNCGKDIRGCVCHRMPPPGVIAQPMTEEERIAIEGWDGYDDWGELEDETPCNHRWTRLLEPSNCQECGKTVQGYNIFVCRACQLVACLACRREL</sequence>
<dbReference type="PROSITE" id="PS00518">
    <property type="entry name" value="ZF_RING_1"/>
    <property type="match status" value="1"/>
</dbReference>
<dbReference type="EMBL" id="LN649232">
    <property type="protein sequence ID" value="CEI41448.1"/>
    <property type="molecule type" value="Genomic_DNA"/>
</dbReference>
<dbReference type="GO" id="GO:0016567">
    <property type="term" value="P:protein ubiquitination"/>
    <property type="evidence" value="ECO:0007669"/>
    <property type="project" value="InterPro"/>
</dbReference>
<dbReference type="GO" id="GO:0008270">
    <property type="term" value="F:zinc ion binding"/>
    <property type="evidence" value="ECO:0007669"/>
    <property type="project" value="UniProtKB-KW"/>
</dbReference>
<keyword evidence="7" id="KW-0833">Ubl conjugation pathway</keyword>
<evidence type="ECO:0000256" key="1">
    <source>
        <dbReference type="ARBA" id="ARBA00001798"/>
    </source>
</evidence>
<keyword evidence="12" id="KW-1185">Reference proteome</keyword>
<dbReference type="Gene3D" id="3.30.40.10">
    <property type="entry name" value="Zinc/RING finger domain, C3HC4 (zinc finger)"/>
    <property type="match status" value="1"/>
</dbReference>
<evidence type="ECO:0000256" key="7">
    <source>
        <dbReference type="ARBA" id="ARBA00022786"/>
    </source>
</evidence>
<evidence type="ECO:0000313" key="12">
    <source>
        <dbReference type="Proteomes" id="UP000245910"/>
    </source>
</evidence>
<dbReference type="GO" id="GO:0061630">
    <property type="term" value="F:ubiquitin protein ligase activity"/>
    <property type="evidence" value="ECO:0007669"/>
    <property type="project" value="UniProtKB-EC"/>
</dbReference>
<keyword evidence="3" id="KW-0808">Transferase</keyword>
<dbReference type="InterPro" id="IPR044066">
    <property type="entry name" value="TRIAD_supradom"/>
</dbReference>
<evidence type="ECO:0000256" key="3">
    <source>
        <dbReference type="ARBA" id="ARBA00022679"/>
    </source>
</evidence>
<name>A0A2L2TH60_9HYPO</name>
<evidence type="ECO:0000256" key="5">
    <source>
        <dbReference type="ARBA" id="ARBA00022737"/>
    </source>
</evidence>
<evidence type="ECO:0000256" key="4">
    <source>
        <dbReference type="ARBA" id="ARBA00022723"/>
    </source>
</evidence>
<evidence type="ECO:0000256" key="9">
    <source>
        <dbReference type="SAM" id="MobiDB-lite"/>
    </source>
</evidence>
<keyword evidence="6" id="KW-0863">Zinc-finger</keyword>
<proteinExistence type="predicted"/>
<reference evidence="12" key="1">
    <citation type="submission" date="2014-10" db="EMBL/GenBank/DDBJ databases">
        <authorList>
            <person name="King R."/>
        </authorList>
    </citation>
    <scope>NUCLEOTIDE SEQUENCE [LARGE SCALE GENOMIC DNA]</scope>
    <source>
        <strain evidence="12">A3/5</strain>
    </source>
</reference>
<feature type="region of interest" description="Disordered" evidence="9">
    <location>
        <begin position="18"/>
        <end position="57"/>
    </location>
</feature>
<evidence type="ECO:0000256" key="2">
    <source>
        <dbReference type="ARBA" id="ARBA00012251"/>
    </source>
</evidence>
<dbReference type="Gene3D" id="1.20.120.1750">
    <property type="match status" value="1"/>
</dbReference>
<evidence type="ECO:0000256" key="6">
    <source>
        <dbReference type="ARBA" id="ARBA00022771"/>
    </source>
</evidence>
<dbReference type="EC" id="2.3.2.31" evidence="2"/>
<keyword evidence="4" id="KW-0479">Metal-binding</keyword>
<evidence type="ECO:0000256" key="8">
    <source>
        <dbReference type="ARBA" id="ARBA00022833"/>
    </source>
</evidence>
<comment type="catalytic activity">
    <reaction evidence="1">
        <text>[E2 ubiquitin-conjugating enzyme]-S-ubiquitinyl-L-cysteine + [acceptor protein]-L-lysine = [E2 ubiquitin-conjugating enzyme]-L-cysteine + [acceptor protein]-N(6)-ubiquitinyl-L-lysine.</text>
        <dbReference type="EC" id="2.3.2.31"/>
    </reaction>
</comment>
<keyword evidence="5" id="KW-0677">Repeat</keyword>
<dbReference type="PROSITE" id="PS51873">
    <property type="entry name" value="TRIAD"/>
    <property type="match status" value="1"/>
</dbReference>
<accession>A0A2L2TH60</accession>
<dbReference type="Pfam" id="PF01485">
    <property type="entry name" value="IBR"/>
    <property type="match status" value="1"/>
</dbReference>
<dbReference type="CDD" id="cd22584">
    <property type="entry name" value="Rcat_RBR_unk"/>
    <property type="match status" value="1"/>
</dbReference>
<protein>
    <recommendedName>
        <fullName evidence="2">RBR-type E3 ubiquitin transferase</fullName>
        <ecNumber evidence="2">2.3.2.31</ecNumber>
    </recommendedName>
</protein>